<evidence type="ECO:0000256" key="1">
    <source>
        <dbReference type="SAM" id="MobiDB-lite"/>
    </source>
</evidence>
<dbReference type="AlphaFoldDB" id="A0AAN6RHL9"/>
<sequence length="400" mass="46205">MDHSDDAHSSSGENDTMPYKVGDILPLQTGDSTILVLIESISLPFTETCSMIVSFVPPLTNHQIAECSMGRRKPAHNINYNKAILKMFDWRYATGARTCIGASDWDTQRRNAYVKFLRSGRARRYLDCLRQMRMFGESERRRYNVDYIEAEDVPEGEQIIGVQHQETCLLGLQAKWYHREVAVYNRMRPYQGREIPRFISTVAMQMGGLDDQSSKGEENTPGGTRNPGRRFSHVNNQTKSKDDEFFTIRGILIEYIEGFSLNRLSPRHAPQDEWQDIFDQALGNTRLMSSNNILNLNVHPRDITVCRNRDPNNPNRYRIVNVDFRSSRLRRGDENDFSWRVAQGMAHEERIFGSCMQRRLRGLFGFDLDISSTQGEFQVDGDDILDLLVVSREIEQMQED</sequence>
<organism evidence="2 3">
    <name type="scientific">Pseudopithomyces chartarum</name>
    <dbReference type="NCBI Taxonomy" id="1892770"/>
    <lineage>
        <taxon>Eukaryota</taxon>
        <taxon>Fungi</taxon>
        <taxon>Dikarya</taxon>
        <taxon>Ascomycota</taxon>
        <taxon>Pezizomycotina</taxon>
        <taxon>Dothideomycetes</taxon>
        <taxon>Pleosporomycetidae</taxon>
        <taxon>Pleosporales</taxon>
        <taxon>Massarineae</taxon>
        <taxon>Didymosphaeriaceae</taxon>
        <taxon>Pseudopithomyces</taxon>
    </lineage>
</organism>
<reference evidence="2 3" key="1">
    <citation type="submission" date="2021-02" db="EMBL/GenBank/DDBJ databases">
        <title>Genome assembly of Pseudopithomyces chartarum.</title>
        <authorList>
            <person name="Jauregui R."/>
            <person name="Singh J."/>
            <person name="Voisey C."/>
        </authorList>
    </citation>
    <scope>NUCLEOTIDE SEQUENCE [LARGE SCALE GENOMIC DNA]</scope>
    <source>
        <strain evidence="2 3">AGR01</strain>
    </source>
</reference>
<protein>
    <submittedName>
        <fullName evidence="2">Uncharacterized protein</fullName>
    </submittedName>
</protein>
<feature type="region of interest" description="Disordered" evidence="1">
    <location>
        <begin position="209"/>
        <end position="237"/>
    </location>
</feature>
<proteinExistence type="predicted"/>
<comment type="caution">
    <text evidence="2">The sequence shown here is derived from an EMBL/GenBank/DDBJ whole genome shotgun (WGS) entry which is preliminary data.</text>
</comment>
<evidence type="ECO:0000313" key="2">
    <source>
        <dbReference type="EMBL" id="KAK3209030.1"/>
    </source>
</evidence>
<evidence type="ECO:0000313" key="3">
    <source>
        <dbReference type="Proteomes" id="UP001280581"/>
    </source>
</evidence>
<gene>
    <name evidence="2" type="ORF">GRF29_69g476550</name>
</gene>
<name>A0AAN6RHL9_9PLEO</name>
<keyword evidence="3" id="KW-1185">Reference proteome</keyword>
<accession>A0AAN6RHL9</accession>
<dbReference type="Proteomes" id="UP001280581">
    <property type="component" value="Unassembled WGS sequence"/>
</dbReference>
<dbReference type="EMBL" id="WVTA01000006">
    <property type="protein sequence ID" value="KAK3209030.1"/>
    <property type="molecule type" value="Genomic_DNA"/>
</dbReference>